<sequence>MLALLHTSAVHVAVFDALRDAGHPGLELRHHVDAGLLERARREGPEAVADAVAAVLRRAVAEGARAVLCTCSTIGGVAEAAAAGAGVPVLRVDRPMAAAAVAAGPRVLVLAALESTLAPTAALIAEEARRADRPVEVRTLLVEGAWSRFEAGDGLGYLRRVAEAADAVTGADVIVLAQASMAPARKSTTARVPVLASPEPGLAAGAAAARGDRPSTLGHPDAGVPTGG</sequence>
<accession>A0A7U9H922</accession>
<dbReference type="InterPro" id="IPR001920">
    <property type="entry name" value="Asp/Glu_race"/>
</dbReference>
<dbReference type="RefSeq" id="WP_003977883.1">
    <property type="nucleotide sequence ID" value="NZ_CM001889.1"/>
</dbReference>
<dbReference type="AlphaFoldDB" id="A0A7U9H922"/>
<evidence type="ECO:0000256" key="1">
    <source>
        <dbReference type="SAM" id="MobiDB-lite"/>
    </source>
</evidence>
<dbReference type="EMBL" id="CM001889">
    <property type="protein sequence ID" value="EOY45928.1"/>
    <property type="molecule type" value="Genomic_DNA"/>
</dbReference>
<proteinExistence type="predicted"/>
<feature type="region of interest" description="Disordered" evidence="1">
    <location>
        <begin position="203"/>
        <end position="228"/>
    </location>
</feature>
<dbReference type="Gene3D" id="3.40.50.1860">
    <property type="match status" value="1"/>
</dbReference>
<name>A0A7U9H922_STRLI</name>
<evidence type="ECO:0000313" key="3">
    <source>
        <dbReference type="Proteomes" id="UP000014062"/>
    </source>
</evidence>
<organism evidence="2 3">
    <name type="scientific">Streptomyces lividans 1326</name>
    <dbReference type="NCBI Taxonomy" id="1200984"/>
    <lineage>
        <taxon>Bacteria</taxon>
        <taxon>Bacillati</taxon>
        <taxon>Actinomycetota</taxon>
        <taxon>Actinomycetes</taxon>
        <taxon>Kitasatosporales</taxon>
        <taxon>Streptomycetaceae</taxon>
        <taxon>Streptomyces</taxon>
    </lineage>
</organism>
<dbReference type="InterPro" id="IPR015942">
    <property type="entry name" value="Asp/Glu/hydantoin_racemase"/>
</dbReference>
<reference evidence="3" key="1">
    <citation type="journal article" date="2013" name="Genome Biol. Evol.">
        <title>The genome sequence of Streptomyces lividans 66 reveals a novel tRNA-dependent peptide biosynthetic system within a metal-related genomic island.</title>
        <authorList>
            <person name="Cruz-Morales P."/>
            <person name="Vijgenboom E."/>
            <person name="Iruegas-Bocardo F."/>
            <person name="Girard G."/>
            <person name="Yanez-Guerra L.A."/>
            <person name="Ramos-Aboites H.E."/>
            <person name="Pernodet J.L."/>
            <person name="Anne J."/>
            <person name="van Wezel G.P."/>
            <person name="Barona-Gomez F."/>
        </authorList>
    </citation>
    <scope>NUCLEOTIDE SEQUENCE [LARGE SCALE GENOMIC DNA]</scope>
    <source>
        <strain evidence="3">1326</strain>
    </source>
</reference>
<dbReference type="Proteomes" id="UP000014062">
    <property type="component" value="Chromosome"/>
</dbReference>
<keyword evidence="2" id="KW-0413">Isomerase</keyword>
<gene>
    <name evidence="2" type="ORF">SLI_1211</name>
</gene>
<dbReference type="EC" id="5.1.1.3" evidence="2"/>
<protein>
    <submittedName>
        <fullName evidence="2">Glutamate racemase</fullName>
        <ecNumber evidence="2">5.1.1.3</ecNumber>
    </submittedName>
</protein>
<dbReference type="Pfam" id="PF01177">
    <property type="entry name" value="Asp_Glu_race"/>
    <property type="match status" value="1"/>
</dbReference>
<dbReference type="GO" id="GO:0008881">
    <property type="term" value="F:glutamate racemase activity"/>
    <property type="evidence" value="ECO:0007669"/>
    <property type="project" value="UniProtKB-EC"/>
</dbReference>
<evidence type="ECO:0000313" key="2">
    <source>
        <dbReference type="EMBL" id="EOY45928.1"/>
    </source>
</evidence>